<comment type="caution">
    <text evidence="2">The sequence shown here is derived from an EMBL/GenBank/DDBJ whole genome shotgun (WGS) entry which is preliminary data.</text>
</comment>
<proteinExistence type="predicted"/>
<reference evidence="2 3" key="1">
    <citation type="submission" date="2020-04" db="EMBL/GenBank/DDBJ databases">
        <title>Bacillus sp. UniB3 isolated from commercial digestive syrup.</title>
        <authorList>
            <person name="Thorat V."/>
            <person name="Kirdat K."/>
            <person name="Tiwarekar B."/>
            <person name="Yadav A."/>
        </authorList>
    </citation>
    <scope>NUCLEOTIDE SEQUENCE [LARGE SCALE GENOMIC DNA]</scope>
    <source>
        <strain evidence="2 3">UniB3</strain>
    </source>
</reference>
<accession>A0A7Y0PM81</accession>
<protein>
    <submittedName>
        <fullName evidence="2">DUF3888 domain-containing protein</fullName>
    </submittedName>
</protein>
<dbReference type="Proteomes" id="UP000588491">
    <property type="component" value="Unassembled WGS sequence"/>
</dbReference>
<dbReference type="InterPro" id="IPR024984">
    <property type="entry name" value="DUF3888"/>
</dbReference>
<gene>
    <name evidence="2" type="ORF">HHU08_08625</name>
</gene>
<dbReference type="AlphaFoldDB" id="A0A7Y0PM81"/>
<dbReference type="RefSeq" id="WP_169188285.1">
    <property type="nucleotide sequence ID" value="NZ_JABBPK010000001.1"/>
</dbReference>
<evidence type="ECO:0000313" key="3">
    <source>
        <dbReference type="Proteomes" id="UP000588491"/>
    </source>
</evidence>
<sequence length="120" mass="13344">MKKLLTVALIILSLLFIIPTNSLAQNNEKILTDTFLTTLYPYINNAVTGYYGQLTQFSPADAKVISITRKNEGGYDFDVVVTIMPFEKAHIYLGTDTVTMNVSAAGVTVINYSHKKSKYE</sequence>
<organism evidence="2 3">
    <name type="scientific">Niallia alba</name>
    <dbReference type="NCBI Taxonomy" id="2729105"/>
    <lineage>
        <taxon>Bacteria</taxon>
        <taxon>Bacillati</taxon>
        <taxon>Bacillota</taxon>
        <taxon>Bacilli</taxon>
        <taxon>Bacillales</taxon>
        <taxon>Bacillaceae</taxon>
        <taxon>Niallia</taxon>
    </lineage>
</organism>
<keyword evidence="1" id="KW-0732">Signal</keyword>
<feature type="signal peptide" evidence="1">
    <location>
        <begin position="1"/>
        <end position="24"/>
    </location>
</feature>
<evidence type="ECO:0000313" key="2">
    <source>
        <dbReference type="EMBL" id="NMO77056.1"/>
    </source>
</evidence>
<name>A0A7Y0PM81_9BACI</name>
<evidence type="ECO:0000256" key="1">
    <source>
        <dbReference type="SAM" id="SignalP"/>
    </source>
</evidence>
<feature type="chain" id="PRO_5031216574" evidence="1">
    <location>
        <begin position="25"/>
        <end position="120"/>
    </location>
</feature>
<dbReference type="EMBL" id="JABBPK010000001">
    <property type="protein sequence ID" value="NMO77056.1"/>
    <property type="molecule type" value="Genomic_DNA"/>
</dbReference>
<dbReference type="Pfam" id="PF13027">
    <property type="entry name" value="DUF3888"/>
    <property type="match status" value="1"/>
</dbReference>
<keyword evidence="3" id="KW-1185">Reference proteome</keyword>